<feature type="signal peptide" evidence="6">
    <location>
        <begin position="1"/>
        <end position="23"/>
    </location>
</feature>
<proteinExistence type="inferred from homology"/>
<comment type="caution">
    <text evidence="8">The sequence shown here is derived from an EMBL/GenBank/DDBJ whole genome shotgun (WGS) entry which is preliminary data.</text>
</comment>
<dbReference type="InterPro" id="IPR051313">
    <property type="entry name" value="Bact_iron-sidero_bind"/>
</dbReference>
<keyword evidence="3" id="KW-0813">Transport</keyword>
<feature type="domain" description="Fe/B12 periplasmic-binding" evidence="7">
    <location>
        <begin position="42"/>
        <end position="306"/>
    </location>
</feature>
<evidence type="ECO:0000256" key="6">
    <source>
        <dbReference type="SAM" id="SignalP"/>
    </source>
</evidence>
<comment type="similarity">
    <text evidence="2">Belongs to the bacterial solute-binding protein 8 family.</text>
</comment>
<evidence type="ECO:0000259" key="7">
    <source>
        <dbReference type="PROSITE" id="PS50983"/>
    </source>
</evidence>
<dbReference type="AlphaFoldDB" id="A0A4Q0YRV5"/>
<comment type="subcellular location">
    <subcellularLocation>
        <location evidence="1">Cell envelope</location>
    </subcellularLocation>
</comment>
<dbReference type="RefSeq" id="WP_129121594.1">
    <property type="nucleotide sequence ID" value="NZ_PEIB01000005.1"/>
</dbReference>
<evidence type="ECO:0000256" key="1">
    <source>
        <dbReference type="ARBA" id="ARBA00004196"/>
    </source>
</evidence>
<dbReference type="Pfam" id="PF01497">
    <property type="entry name" value="Peripla_BP_2"/>
    <property type="match status" value="1"/>
</dbReference>
<keyword evidence="4" id="KW-0410">Iron transport</keyword>
<gene>
    <name evidence="8" type="ORF">CS022_06445</name>
</gene>
<organism evidence="8 9">
    <name type="scientific">Veronia nyctiphanis</name>
    <dbReference type="NCBI Taxonomy" id="1278244"/>
    <lineage>
        <taxon>Bacteria</taxon>
        <taxon>Pseudomonadati</taxon>
        <taxon>Pseudomonadota</taxon>
        <taxon>Gammaproteobacteria</taxon>
        <taxon>Vibrionales</taxon>
        <taxon>Vibrionaceae</taxon>
        <taxon>Veronia</taxon>
    </lineage>
</organism>
<dbReference type="InterPro" id="IPR002491">
    <property type="entry name" value="ABC_transptr_periplasmic_BD"/>
</dbReference>
<dbReference type="Gene3D" id="3.40.50.1980">
    <property type="entry name" value="Nitrogenase molybdenum iron protein domain"/>
    <property type="match status" value="2"/>
</dbReference>
<accession>A0A4Q0YRV5</accession>
<evidence type="ECO:0000313" key="9">
    <source>
        <dbReference type="Proteomes" id="UP000290287"/>
    </source>
</evidence>
<dbReference type="SUPFAM" id="SSF53807">
    <property type="entry name" value="Helical backbone' metal receptor"/>
    <property type="match status" value="1"/>
</dbReference>
<evidence type="ECO:0000256" key="2">
    <source>
        <dbReference type="ARBA" id="ARBA00008814"/>
    </source>
</evidence>
<evidence type="ECO:0000256" key="4">
    <source>
        <dbReference type="ARBA" id="ARBA00022496"/>
    </source>
</evidence>
<dbReference type="GO" id="GO:0030288">
    <property type="term" value="C:outer membrane-bounded periplasmic space"/>
    <property type="evidence" value="ECO:0007669"/>
    <property type="project" value="TreeGrafter"/>
</dbReference>
<reference evidence="8 9" key="1">
    <citation type="submission" date="2017-10" db="EMBL/GenBank/DDBJ databases">
        <title>Nyctiphanis sp. nov., isolated from the stomach of the euphausiid Nyctiphanes simplex (Hansen, 1911) in the Gulf of California.</title>
        <authorList>
            <person name="Gomez-Gil B."/>
            <person name="Aguilar-Mendez M."/>
            <person name="Lopez-Cortes A."/>
            <person name="Gomez-Gutierrez J."/>
            <person name="Roque A."/>
            <person name="Lang E."/>
            <person name="Gonzalez-Castillo A."/>
        </authorList>
    </citation>
    <scope>NUCLEOTIDE SEQUENCE [LARGE SCALE GENOMIC DNA]</scope>
    <source>
        <strain evidence="8 9">CAIM 600</strain>
    </source>
</reference>
<protein>
    <submittedName>
        <fullName evidence="8">Iron-hydroxamate ABC transporter substrate-binding protein</fullName>
    </submittedName>
</protein>
<keyword evidence="4" id="KW-0408">Iron</keyword>
<evidence type="ECO:0000313" key="8">
    <source>
        <dbReference type="EMBL" id="RXJ73920.1"/>
    </source>
</evidence>
<dbReference type="OrthoDB" id="6160519at2"/>
<dbReference type="PANTHER" id="PTHR30532">
    <property type="entry name" value="IRON III DICITRATE-BINDING PERIPLASMIC PROTEIN"/>
    <property type="match status" value="1"/>
</dbReference>
<dbReference type="GO" id="GO:1901678">
    <property type="term" value="P:iron coordination entity transport"/>
    <property type="evidence" value="ECO:0007669"/>
    <property type="project" value="UniProtKB-ARBA"/>
</dbReference>
<keyword evidence="5 6" id="KW-0732">Signal</keyword>
<evidence type="ECO:0000256" key="5">
    <source>
        <dbReference type="ARBA" id="ARBA00022729"/>
    </source>
</evidence>
<dbReference type="PANTHER" id="PTHR30532:SF1">
    <property type="entry name" value="IRON(3+)-HYDROXAMATE-BINDING PROTEIN FHUD"/>
    <property type="match status" value="1"/>
</dbReference>
<dbReference type="PRINTS" id="PR01715">
    <property type="entry name" value="FERRIBNDNGPP"/>
</dbReference>
<feature type="chain" id="PRO_5020767977" evidence="6">
    <location>
        <begin position="24"/>
        <end position="306"/>
    </location>
</feature>
<keyword evidence="9" id="KW-1185">Reference proteome</keyword>
<dbReference type="CDD" id="cd01146">
    <property type="entry name" value="FhuD"/>
    <property type="match status" value="1"/>
</dbReference>
<dbReference type="PROSITE" id="PS50983">
    <property type="entry name" value="FE_B12_PBP"/>
    <property type="match status" value="1"/>
</dbReference>
<dbReference type="Proteomes" id="UP000290287">
    <property type="component" value="Unassembled WGS sequence"/>
</dbReference>
<evidence type="ECO:0000256" key="3">
    <source>
        <dbReference type="ARBA" id="ARBA00022448"/>
    </source>
</evidence>
<keyword evidence="4" id="KW-0406">Ion transport</keyword>
<name>A0A4Q0YRV5_9GAMM</name>
<dbReference type="EMBL" id="PEIB01000005">
    <property type="protein sequence ID" value="RXJ73920.1"/>
    <property type="molecule type" value="Genomic_DNA"/>
</dbReference>
<sequence>MLTRLFTFLIVSTSILVCTPTIAEHLITDSNGQRTLAGVPQRVAVLNWDLAEQVIELGVAPVAMPGIKDYQKWVVKPALPEGVVDIGTRVEPNYELLATLKPDVIFIASPQKDLTDRLSKIAPVLLYQTYSEKHDNAEATLQNFRKIAQVLGKEKVAEEKLAFLNQQLDALKQKLDVAFPGQKPKVTTFRFASETSVYIYGKNSIPEHVLQLLGFENAMPQPATQWGVTQKVMTDLRQIGNGIALYFLPFNERANVERSVVWKAMPFVRNKKVASIESTWSYGGAMSLLYNAEALSESLLRVANAQ</sequence>